<feature type="region of interest" description="Disordered" evidence="1">
    <location>
        <begin position="74"/>
        <end position="105"/>
    </location>
</feature>
<accession>A0A5P9YTI2</accession>
<dbReference type="Proteomes" id="UP000312512">
    <property type="component" value="Unassembled WGS sequence"/>
</dbReference>
<feature type="transmembrane region" description="Helical" evidence="2">
    <location>
        <begin position="38"/>
        <end position="59"/>
    </location>
</feature>
<keyword evidence="2" id="KW-0812">Transmembrane</keyword>
<gene>
    <name evidence="3" type="ORF">FH608_028850</name>
</gene>
<dbReference type="AlphaFoldDB" id="A0A5C4W6X0"/>
<keyword evidence="2" id="KW-1133">Transmembrane helix</keyword>
<evidence type="ECO:0000256" key="1">
    <source>
        <dbReference type="SAM" id="MobiDB-lite"/>
    </source>
</evidence>
<accession>A0A5C4W6X0</accession>
<evidence type="ECO:0000313" key="3">
    <source>
        <dbReference type="EMBL" id="KAB8191955.1"/>
    </source>
</evidence>
<dbReference type="RefSeq" id="WP_139633762.1">
    <property type="nucleotide sequence ID" value="NZ_CP045572.1"/>
</dbReference>
<proteinExistence type="predicted"/>
<name>A0A5C4W6X0_9ACTN</name>
<evidence type="ECO:0000313" key="4">
    <source>
        <dbReference type="Proteomes" id="UP000312512"/>
    </source>
</evidence>
<comment type="caution">
    <text evidence="3">The sequence shown here is derived from an EMBL/GenBank/DDBJ whole genome shotgun (WGS) entry which is preliminary data.</text>
</comment>
<protein>
    <submittedName>
        <fullName evidence="3">Uncharacterized protein</fullName>
    </submittedName>
</protein>
<organism evidence="3 4">
    <name type="scientific">Nonomuraea phyllanthi</name>
    <dbReference type="NCBI Taxonomy" id="2219224"/>
    <lineage>
        <taxon>Bacteria</taxon>
        <taxon>Bacillati</taxon>
        <taxon>Actinomycetota</taxon>
        <taxon>Actinomycetes</taxon>
        <taxon>Streptosporangiales</taxon>
        <taxon>Streptosporangiaceae</taxon>
        <taxon>Nonomuraea</taxon>
    </lineage>
</organism>
<evidence type="ECO:0000256" key="2">
    <source>
        <dbReference type="SAM" id="Phobius"/>
    </source>
</evidence>
<reference evidence="3 4" key="1">
    <citation type="submission" date="2019-10" db="EMBL/GenBank/DDBJ databases">
        <title>Nonomuraea sp. nov., isolated from Phyllanthus amarus.</title>
        <authorList>
            <person name="Klykleung N."/>
            <person name="Tanasupawat S."/>
        </authorList>
    </citation>
    <scope>NUCLEOTIDE SEQUENCE [LARGE SCALE GENOMIC DNA]</scope>
    <source>
        <strain evidence="3 4">PA1-10</strain>
    </source>
</reference>
<feature type="compositionally biased region" description="Basic residues" evidence="1">
    <location>
        <begin position="79"/>
        <end position="88"/>
    </location>
</feature>
<dbReference type="EMBL" id="VDLX02000011">
    <property type="protein sequence ID" value="KAB8191955.1"/>
    <property type="molecule type" value="Genomic_DNA"/>
</dbReference>
<keyword evidence="2" id="KW-0472">Membrane</keyword>
<sequence>MSTSRRPARPLLPGTGAGTALTLAGVHAGLWLKAPGMAVIITMLEAALAVAVVATALYASKTISDRAFRLLPWTTRAPSRSRPRRKAPSRTGAGTGGMESAPGER</sequence>
<keyword evidence="4" id="KW-1185">Reference proteome</keyword>